<name>E9GAZ1_DAPPU</name>
<feature type="region of interest" description="Disordered" evidence="2">
    <location>
        <begin position="189"/>
        <end position="227"/>
    </location>
</feature>
<dbReference type="OMA" id="DHTITHH"/>
<dbReference type="GO" id="GO:0060090">
    <property type="term" value="F:molecular adaptor activity"/>
    <property type="evidence" value="ECO:0000318"/>
    <property type="project" value="GO_Central"/>
</dbReference>
<dbReference type="AlphaFoldDB" id="E9GAZ1"/>
<dbReference type="PhylomeDB" id="E9GAZ1"/>
<dbReference type="GO" id="GO:0023052">
    <property type="term" value="P:signaling"/>
    <property type="evidence" value="ECO:0007669"/>
    <property type="project" value="InterPro"/>
</dbReference>
<keyword evidence="4" id="KW-1185">Reference proteome</keyword>
<dbReference type="InParanoid" id="E9GAZ1"/>
<dbReference type="EMBL" id="GL732537">
    <property type="protein sequence ID" value="EFX83345.1"/>
    <property type="molecule type" value="Genomic_DNA"/>
</dbReference>
<feature type="compositionally biased region" description="Basic and acidic residues" evidence="2">
    <location>
        <begin position="590"/>
        <end position="615"/>
    </location>
</feature>
<dbReference type="GO" id="GO:0050804">
    <property type="term" value="P:modulation of chemical synaptic transmission"/>
    <property type="evidence" value="ECO:0000318"/>
    <property type="project" value="GO_Central"/>
</dbReference>
<protein>
    <recommendedName>
        <fullName evidence="5">Disks large-associated protein 1</fullName>
    </recommendedName>
</protein>
<dbReference type="eggNOG" id="KOG3971">
    <property type="taxonomic scope" value="Eukaryota"/>
</dbReference>
<evidence type="ECO:0000313" key="3">
    <source>
        <dbReference type="EMBL" id="EFX83345.1"/>
    </source>
</evidence>
<feature type="compositionally biased region" description="Low complexity" evidence="2">
    <location>
        <begin position="284"/>
        <end position="293"/>
    </location>
</feature>
<evidence type="ECO:0000256" key="2">
    <source>
        <dbReference type="SAM" id="MobiDB-lite"/>
    </source>
</evidence>
<dbReference type="PANTHER" id="PTHR12353">
    <property type="entry name" value="DISKS LARGE-ASSOCIATED PROTEIN DAP SAP90/PSD-95-ASSOCIATED PROTEIN"/>
    <property type="match status" value="1"/>
</dbReference>
<dbReference type="InterPro" id="IPR005026">
    <property type="entry name" value="SAPAP"/>
</dbReference>
<gene>
    <name evidence="3" type="ORF">DAPPUDRAFT_301948</name>
</gene>
<dbReference type="FunCoup" id="E9GAZ1">
    <property type="interactions" value="2"/>
</dbReference>
<dbReference type="STRING" id="6669.E9GAZ1"/>
<reference evidence="3 4" key="1">
    <citation type="journal article" date="2011" name="Science">
        <title>The ecoresponsive genome of Daphnia pulex.</title>
        <authorList>
            <person name="Colbourne J.K."/>
            <person name="Pfrender M.E."/>
            <person name="Gilbert D."/>
            <person name="Thomas W.K."/>
            <person name="Tucker A."/>
            <person name="Oakley T.H."/>
            <person name="Tokishita S."/>
            <person name="Aerts A."/>
            <person name="Arnold G.J."/>
            <person name="Basu M.K."/>
            <person name="Bauer D.J."/>
            <person name="Caceres C.E."/>
            <person name="Carmel L."/>
            <person name="Casola C."/>
            <person name="Choi J.H."/>
            <person name="Detter J.C."/>
            <person name="Dong Q."/>
            <person name="Dusheyko S."/>
            <person name="Eads B.D."/>
            <person name="Frohlich T."/>
            <person name="Geiler-Samerotte K.A."/>
            <person name="Gerlach D."/>
            <person name="Hatcher P."/>
            <person name="Jogdeo S."/>
            <person name="Krijgsveld J."/>
            <person name="Kriventseva E.V."/>
            <person name="Kultz D."/>
            <person name="Laforsch C."/>
            <person name="Lindquist E."/>
            <person name="Lopez J."/>
            <person name="Manak J.R."/>
            <person name="Muller J."/>
            <person name="Pangilinan J."/>
            <person name="Patwardhan R.P."/>
            <person name="Pitluck S."/>
            <person name="Pritham E.J."/>
            <person name="Rechtsteiner A."/>
            <person name="Rho M."/>
            <person name="Rogozin I.B."/>
            <person name="Sakarya O."/>
            <person name="Salamov A."/>
            <person name="Schaack S."/>
            <person name="Shapiro H."/>
            <person name="Shiga Y."/>
            <person name="Skalitzky C."/>
            <person name="Smith Z."/>
            <person name="Souvorov A."/>
            <person name="Sung W."/>
            <person name="Tang Z."/>
            <person name="Tsuchiya D."/>
            <person name="Tu H."/>
            <person name="Vos H."/>
            <person name="Wang M."/>
            <person name="Wolf Y.I."/>
            <person name="Yamagata H."/>
            <person name="Yamada T."/>
            <person name="Ye Y."/>
            <person name="Shaw J.R."/>
            <person name="Andrews J."/>
            <person name="Crease T.J."/>
            <person name="Tang H."/>
            <person name="Lucas S.M."/>
            <person name="Robertson H.M."/>
            <person name="Bork P."/>
            <person name="Koonin E.V."/>
            <person name="Zdobnov E.M."/>
            <person name="Grigoriev I.V."/>
            <person name="Lynch M."/>
            <person name="Boore J.L."/>
        </authorList>
    </citation>
    <scope>NUCLEOTIDE SEQUENCE [LARGE SCALE GENOMIC DNA]</scope>
</reference>
<sequence>MILNGKEKQLGSLPAVAALRCLSLATVPSAESEFSEQAPCAQQVQFSLDVLSLGYTPAWLPLRGATFWRIYIYSHIDCSSTVRFHTQLSFQLTQLFDNLPVPSLLIKSRHFFRFVGNLRTIQGKMMNGTMTKENSFVKNRAKLFSCKSEEEPQNEVSINSSNNKKTPSYVSLSCAVSGYSGLNRYDSRIRSRDNSRDGNRLPLCLTKSRDSSPTRTSRHDLKTRKSSGGFLLTDITATAATPIEYQQQQQQNQQWNGRSKSVDRGYLRQNFLNGYLQYKPPTSPSSATTTTATNNEERGRVRIRSSTVPHHGTQQDSKSVIQQRIERLYGPAALAGGFFLVKSPLKTSKEPLKSIPLHNNNNTQETTDGCATPPVFRHLNAEFRQQLKLKDKRSPESTKPTVATAELTIETTAATAITNNCTPITRESVESTNGEAIPVDDGHKFLKILDDEKTRIQIVIAKNELYLLESRVESSEELTGKVRAAVGKAKLLLAQKFEQFAGLCRKNLTQSPDEAFPTTGQDLAGFWDMVTIQVDHIDLLFAEIKQLRDNNWVEVIPEQQAATPATKPLKTKSKNSNNSSTPARSAKAQEAAKAREEARRKMMEERRKLAKAKKNDDWVIEEKTETIDLTYSQPINEEMVV</sequence>
<dbReference type="KEGG" id="dpx:DAPPUDRAFT_301948"/>
<feature type="compositionally biased region" description="Basic and acidic residues" evidence="2">
    <location>
        <begin position="189"/>
        <end position="199"/>
    </location>
</feature>
<dbReference type="Pfam" id="PF03359">
    <property type="entry name" value="GKAP"/>
    <property type="match status" value="1"/>
</dbReference>
<dbReference type="Proteomes" id="UP000000305">
    <property type="component" value="Unassembled WGS sequence"/>
</dbReference>
<dbReference type="GO" id="GO:0099572">
    <property type="term" value="C:postsynaptic specialization"/>
    <property type="evidence" value="ECO:0000318"/>
    <property type="project" value="GO_Central"/>
</dbReference>
<dbReference type="OrthoDB" id="10023951at2759"/>
<comment type="similarity">
    <text evidence="1">Belongs to the SAPAP family.</text>
</comment>
<feature type="compositionally biased region" description="Low complexity" evidence="2">
    <location>
        <begin position="574"/>
        <end position="589"/>
    </location>
</feature>
<organism evidence="3 4">
    <name type="scientific">Daphnia pulex</name>
    <name type="common">Water flea</name>
    <dbReference type="NCBI Taxonomy" id="6669"/>
    <lineage>
        <taxon>Eukaryota</taxon>
        <taxon>Metazoa</taxon>
        <taxon>Ecdysozoa</taxon>
        <taxon>Arthropoda</taxon>
        <taxon>Crustacea</taxon>
        <taxon>Branchiopoda</taxon>
        <taxon>Diplostraca</taxon>
        <taxon>Cladocera</taxon>
        <taxon>Anomopoda</taxon>
        <taxon>Daphniidae</taxon>
        <taxon>Daphnia</taxon>
    </lineage>
</organism>
<dbReference type="PANTHER" id="PTHR12353:SF31">
    <property type="entry name" value="LD44824P"/>
    <property type="match status" value="1"/>
</dbReference>
<dbReference type="GO" id="GO:0098978">
    <property type="term" value="C:glutamatergic synapse"/>
    <property type="evidence" value="ECO:0000318"/>
    <property type="project" value="GO_Central"/>
</dbReference>
<dbReference type="HOGENOM" id="CLU_427151_0_0_1"/>
<proteinExistence type="inferred from homology"/>
<evidence type="ECO:0000313" key="4">
    <source>
        <dbReference type="Proteomes" id="UP000000305"/>
    </source>
</evidence>
<feature type="region of interest" description="Disordered" evidence="2">
    <location>
        <begin position="561"/>
        <end position="615"/>
    </location>
</feature>
<evidence type="ECO:0008006" key="5">
    <source>
        <dbReference type="Google" id="ProtNLM"/>
    </source>
</evidence>
<feature type="compositionally biased region" description="Basic and acidic residues" evidence="2">
    <location>
        <begin position="207"/>
        <end position="220"/>
    </location>
</feature>
<feature type="region of interest" description="Disordered" evidence="2">
    <location>
        <begin position="277"/>
        <end position="297"/>
    </location>
</feature>
<accession>E9GAZ1</accession>
<evidence type="ECO:0000256" key="1">
    <source>
        <dbReference type="ARBA" id="ARBA00008839"/>
    </source>
</evidence>